<dbReference type="Gene3D" id="3.100.10.10">
    <property type="match status" value="1"/>
</dbReference>
<keyword evidence="6" id="KW-0542">Nucleomorph</keyword>
<name>A9BL25_HEMAN</name>
<sequence length="173" mass="19714">MPTDQKKTRKRRGHVSCGHGRIGKHRKHPGGRGNAGGQHHHKILFDKFHSGYFGKKGMRQFHKKKPQSFFSSVNLDKISSMISKKIDIKNRVYPFFNKVIIENELFKKNIISSYEKNYLPSPYQINLSHYGFSKVLGKGKKPIFPFIIKAKNFSTTAKNKVIKSGGAVVVTNN</sequence>
<feature type="compositionally biased region" description="Basic residues" evidence="4">
    <location>
        <begin position="21"/>
        <end position="30"/>
    </location>
</feature>
<dbReference type="RefSeq" id="XP_001712533.1">
    <property type="nucleotide sequence ID" value="XM_001712481.1"/>
</dbReference>
<dbReference type="InterPro" id="IPR036227">
    <property type="entry name" value="Ribosomal_uL15/eL18_sf"/>
</dbReference>
<dbReference type="EMBL" id="CP000883">
    <property type="protein sequence ID" value="ABW98208.1"/>
    <property type="molecule type" value="Genomic_DNA"/>
</dbReference>
<dbReference type="Pfam" id="PF00828">
    <property type="entry name" value="Ribosomal_L27A"/>
    <property type="match status" value="1"/>
</dbReference>
<dbReference type="SUPFAM" id="SSF52080">
    <property type="entry name" value="Ribosomal proteins L15p and L18e"/>
    <property type="match status" value="1"/>
</dbReference>
<organism evidence="6 7">
    <name type="scientific">Hemiselmis andersenii</name>
    <name type="common">Cryptophyte alga</name>
    <dbReference type="NCBI Taxonomy" id="464988"/>
    <lineage>
        <taxon>Eukaryota</taxon>
        <taxon>Cryptophyceae</taxon>
        <taxon>Cryptomonadales</taxon>
        <taxon>Hemiselmidaceae</taxon>
        <taxon>Hemiselmis</taxon>
    </lineage>
</organism>
<dbReference type="PANTHER" id="PTHR11721">
    <property type="entry name" value="60S RIBOSOMAL PROTEIN L27A"/>
    <property type="match status" value="1"/>
</dbReference>
<dbReference type="Proteomes" id="UP000243127">
    <property type="component" value="Nucleomorph 3"/>
</dbReference>
<evidence type="ECO:0000256" key="3">
    <source>
        <dbReference type="ARBA" id="ARBA00023274"/>
    </source>
</evidence>
<evidence type="ECO:0000256" key="2">
    <source>
        <dbReference type="ARBA" id="ARBA00022980"/>
    </source>
</evidence>
<proteinExistence type="inferred from homology"/>
<dbReference type="GO" id="GO:0022625">
    <property type="term" value="C:cytosolic large ribosomal subunit"/>
    <property type="evidence" value="ECO:0007669"/>
    <property type="project" value="TreeGrafter"/>
</dbReference>
<accession>A9BL25</accession>
<evidence type="ECO:0000256" key="1">
    <source>
        <dbReference type="ARBA" id="ARBA00007320"/>
    </source>
</evidence>
<dbReference type="AlphaFoldDB" id="A9BL25"/>
<reference evidence="6 7" key="1">
    <citation type="journal article" date="2007" name="Proc. Natl. Acad. Sci. U.S.A.">
        <title>Nucleomorph genome of Hemiselmis andersenii reveals complete intron loss and compaction as a driver of protein structure and function.</title>
        <authorList>
            <person name="Lane C.E."/>
            <person name="van den Heuvel K."/>
            <person name="Kozera C."/>
            <person name="Curtis B.A."/>
            <person name="Parsons B.J."/>
            <person name="Bowman S."/>
            <person name="Archibald J.M."/>
        </authorList>
    </citation>
    <scope>NUCLEOTIDE SEQUENCE [LARGE SCALE GENOMIC DNA]</scope>
    <source>
        <strain evidence="6 7">CCMP644</strain>
    </source>
</reference>
<gene>
    <name evidence="6" type="ORF">HAN_3g398</name>
</gene>
<dbReference type="GO" id="GO:0003735">
    <property type="term" value="F:structural constituent of ribosome"/>
    <property type="evidence" value="ECO:0007669"/>
    <property type="project" value="InterPro"/>
</dbReference>
<keyword evidence="2" id="KW-0689">Ribosomal protein</keyword>
<dbReference type="PANTHER" id="PTHR11721:SF3">
    <property type="entry name" value="LARGE RIBOSOMAL SUBUNIT PROTEIN UL15"/>
    <property type="match status" value="1"/>
</dbReference>
<dbReference type="InterPro" id="IPR021131">
    <property type="entry name" value="Ribosomal_uL15/eL18"/>
</dbReference>
<protein>
    <submittedName>
        <fullName evidence="6">Rpl27A</fullName>
    </submittedName>
</protein>
<feature type="region of interest" description="Disordered" evidence="4">
    <location>
        <begin position="1"/>
        <end position="39"/>
    </location>
</feature>
<evidence type="ECO:0000256" key="4">
    <source>
        <dbReference type="SAM" id="MobiDB-lite"/>
    </source>
</evidence>
<evidence type="ECO:0000313" key="6">
    <source>
        <dbReference type="EMBL" id="ABW98208.1"/>
    </source>
</evidence>
<dbReference type="HAMAP" id="MF_01341">
    <property type="entry name" value="Ribosomal_uL15"/>
    <property type="match status" value="1"/>
</dbReference>
<evidence type="ECO:0000313" key="7">
    <source>
        <dbReference type="Proteomes" id="UP000243127"/>
    </source>
</evidence>
<dbReference type="InterPro" id="IPR030878">
    <property type="entry name" value="Ribosomal_uL15"/>
</dbReference>
<feature type="domain" description="Large ribosomal subunit protein uL15/eL18" evidence="5">
    <location>
        <begin position="73"/>
        <end position="169"/>
    </location>
</feature>
<geneLocation type="nucleomorph" evidence="6"/>
<keyword evidence="3" id="KW-0687">Ribonucleoprotein</keyword>
<evidence type="ECO:0000259" key="5">
    <source>
        <dbReference type="Pfam" id="PF00828"/>
    </source>
</evidence>
<dbReference type="GO" id="GO:0006412">
    <property type="term" value="P:translation"/>
    <property type="evidence" value="ECO:0007669"/>
    <property type="project" value="InterPro"/>
</dbReference>
<comment type="similarity">
    <text evidence="1">Belongs to the universal ribosomal protein uL15 family.</text>
</comment>
<dbReference type="GeneID" id="5739471"/>